<dbReference type="AlphaFoldDB" id="A0A813CZG8"/>
<feature type="non-terminal residue" evidence="2">
    <location>
        <position position="523"/>
    </location>
</feature>
<protein>
    <submittedName>
        <fullName evidence="2">Uncharacterized protein</fullName>
    </submittedName>
</protein>
<evidence type="ECO:0000256" key="1">
    <source>
        <dbReference type="SAM" id="MobiDB-lite"/>
    </source>
</evidence>
<dbReference type="EMBL" id="CAJNNV010000072">
    <property type="protein sequence ID" value="CAE8581339.1"/>
    <property type="molecule type" value="Genomic_DNA"/>
</dbReference>
<name>A0A813CZG8_POLGL</name>
<organism evidence="2 3">
    <name type="scientific">Polarella glacialis</name>
    <name type="common">Dinoflagellate</name>
    <dbReference type="NCBI Taxonomy" id="89957"/>
    <lineage>
        <taxon>Eukaryota</taxon>
        <taxon>Sar</taxon>
        <taxon>Alveolata</taxon>
        <taxon>Dinophyceae</taxon>
        <taxon>Suessiales</taxon>
        <taxon>Suessiaceae</taxon>
        <taxon>Polarella</taxon>
    </lineage>
</organism>
<feature type="region of interest" description="Disordered" evidence="1">
    <location>
        <begin position="1"/>
        <end position="47"/>
    </location>
</feature>
<feature type="region of interest" description="Disordered" evidence="1">
    <location>
        <begin position="52"/>
        <end position="71"/>
    </location>
</feature>
<dbReference type="Proteomes" id="UP000654075">
    <property type="component" value="Unassembled WGS sequence"/>
</dbReference>
<comment type="caution">
    <text evidence="2">The sequence shown here is derived from an EMBL/GenBank/DDBJ whole genome shotgun (WGS) entry which is preliminary data.</text>
</comment>
<sequence>MQSGGSDQSSGEKEKAGFERLARSERSSIIRQARSGGKARVGLAEIPQGIAKRQQKTGGDPTVEQSSSQSPACMMRLKGHLRSKSKRFIEDGLWTQLLVQRLPLQAGQRDGYKNTVSHGDGSRGELQRRAKISLRCDSVRTARFRHAATWHCSHANGTYYVLNCRRIANTPDVKLSDVVPDARRSLVRRLNENIWTNELSCFPYLVVNYVADSWIDGTTSQASISGDRRLSEALTPGMRGEGYEAVSALDQGLREVEDGENGQQELLAESSSSHDEGNRRLRRAVLASCAGLALCAMVGGLGLQSSGSHQSGAEGFESKFGLPSFGLSKTGMLKMSLEAFQKLFGNSDPFQFTCPMPGLSSAAGVNLPYGLDRNESCCRGYNEVGWPYQFAECKQDPLSLCESCWKESSEVDAVSHPMIRFAGVGWAASVTVTGDAKPKYGWLGGALQVGVDDLLSGNLVSGSQVENAAVNQKMMNVRLGVGIYNPAPDGITVDVCPGNQDWKVDMLNEEAENIHARVFKSER</sequence>
<proteinExistence type="predicted"/>
<evidence type="ECO:0000313" key="2">
    <source>
        <dbReference type="EMBL" id="CAE8581339.1"/>
    </source>
</evidence>
<gene>
    <name evidence="2" type="ORF">PGLA1383_LOCUS366</name>
</gene>
<evidence type="ECO:0000313" key="3">
    <source>
        <dbReference type="Proteomes" id="UP000654075"/>
    </source>
</evidence>
<keyword evidence="3" id="KW-1185">Reference proteome</keyword>
<accession>A0A813CZG8</accession>
<reference evidence="2" key="1">
    <citation type="submission" date="2021-02" db="EMBL/GenBank/DDBJ databases">
        <authorList>
            <person name="Dougan E. K."/>
            <person name="Rhodes N."/>
            <person name="Thang M."/>
            <person name="Chan C."/>
        </authorList>
    </citation>
    <scope>NUCLEOTIDE SEQUENCE</scope>
</reference>
<feature type="compositionally biased region" description="Basic and acidic residues" evidence="1">
    <location>
        <begin position="10"/>
        <end position="28"/>
    </location>
</feature>